<dbReference type="GO" id="GO:0003677">
    <property type="term" value="F:DNA binding"/>
    <property type="evidence" value="ECO:0007669"/>
    <property type="project" value="UniProtKB-KW"/>
</dbReference>
<evidence type="ECO:0000313" key="7">
    <source>
        <dbReference type="Proteomes" id="UP001489004"/>
    </source>
</evidence>
<evidence type="ECO:0000256" key="5">
    <source>
        <dbReference type="ARBA" id="ARBA00023242"/>
    </source>
</evidence>
<keyword evidence="1" id="KW-0479">Metal-binding</keyword>
<reference evidence="6 7" key="1">
    <citation type="journal article" date="2024" name="Nat. Commun.">
        <title>Phylogenomics reveals the evolutionary origins of lichenization in chlorophyte algae.</title>
        <authorList>
            <person name="Puginier C."/>
            <person name="Libourel C."/>
            <person name="Otte J."/>
            <person name="Skaloud P."/>
            <person name="Haon M."/>
            <person name="Grisel S."/>
            <person name="Petersen M."/>
            <person name="Berrin J.G."/>
            <person name="Delaux P.M."/>
            <person name="Dal Grande F."/>
            <person name="Keller J."/>
        </authorList>
    </citation>
    <scope>NUCLEOTIDE SEQUENCE [LARGE SCALE GENOMIC DNA]</scope>
    <source>
        <strain evidence="6 7">SAG 2043</strain>
    </source>
</reference>
<keyword evidence="2" id="KW-0863">Zinc-finger</keyword>
<dbReference type="PANTHER" id="PTHR16089">
    <property type="entry name" value="REST COREPRESSOR COREST PROTEIN-RELATED"/>
    <property type="match status" value="1"/>
</dbReference>
<organism evidence="6 7">
    <name type="scientific">[Myrmecia] bisecta</name>
    <dbReference type="NCBI Taxonomy" id="41462"/>
    <lineage>
        <taxon>Eukaryota</taxon>
        <taxon>Viridiplantae</taxon>
        <taxon>Chlorophyta</taxon>
        <taxon>core chlorophytes</taxon>
        <taxon>Trebouxiophyceae</taxon>
        <taxon>Trebouxiales</taxon>
        <taxon>Trebouxiaceae</taxon>
        <taxon>Myrmecia</taxon>
    </lineage>
</organism>
<dbReference type="InterPro" id="IPR009057">
    <property type="entry name" value="Homeodomain-like_sf"/>
</dbReference>
<evidence type="ECO:0008006" key="8">
    <source>
        <dbReference type="Google" id="ProtNLM"/>
    </source>
</evidence>
<sequence>MAMKGGTAVFAECLKPLEWVLRQRLRVQAAGGTALRSAHAASQQAPGRPHSGMSLVAPVPSAQAPPPVVVVSDVWLWGFAGYSLHPQYHQVSTNMPAVLAWLREAARTEGRMPPPLAAYCQAALRTSVTSPAEQETRIKGTLDRLRQVTHQGVADLEPAGVRRSSRARAAPDLYKPTFEHGFRLNVRSRQHMSAEEQSEMNEGEEWQAVLPEVRKRPARMTPEEAQWLSPPILERGSCGPPSRPAPVPLFAKVLASPARASSRHQTARHGLPSPLSEALVTALGLRHMGAADAGDWSEAEVAAFDAGMRAHERDFDAIHKEMLPSKPIARLVDFYYNVWKTKAVVQAQQWYQRRAEEEAAAARQAAAAAVAKLAAEERRLEAIEQGVKTRQLRDMLAWLRQTARMPADANMQRRPLRERAVRSTQVLAMANLGWREQPPVPPLAADAA</sequence>
<dbReference type="GO" id="GO:0000118">
    <property type="term" value="C:histone deacetylase complex"/>
    <property type="evidence" value="ECO:0007669"/>
    <property type="project" value="TreeGrafter"/>
</dbReference>
<dbReference type="InterPro" id="IPR051066">
    <property type="entry name" value="Trans_reg/Corepressor"/>
</dbReference>
<evidence type="ECO:0000256" key="2">
    <source>
        <dbReference type="ARBA" id="ARBA00022771"/>
    </source>
</evidence>
<dbReference type="Proteomes" id="UP001489004">
    <property type="component" value="Unassembled WGS sequence"/>
</dbReference>
<dbReference type="GO" id="GO:0003714">
    <property type="term" value="F:transcription corepressor activity"/>
    <property type="evidence" value="ECO:0007669"/>
    <property type="project" value="TreeGrafter"/>
</dbReference>
<dbReference type="GO" id="GO:0006357">
    <property type="term" value="P:regulation of transcription by RNA polymerase II"/>
    <property type="evidence" value="ECO:0007669"/>
    <property type="project" value="TreeGrafter"/>
</dbReference>
<proteinExistence type="predicted"/>
<name>A0AAW1Q9J6_9CHLO</name>
<evidence type="ECO:0000256" key="3">
    <source>
        <dbReference type="ARBA" id="ARBA00022833"/>
    </source>
</evidence>
<evidence type="ECO:0000256" key="1">
    <source>
        <dbReference type="ARBA" id="ARBA00022723"/>
    </source>
</evidence>
<dbReference type="FunFam" id="1.10.10.60:FF:000012">
    <property type="entry name" value="Metastasis-associated 1 family, member 3"/>
    <property type="match status" value="1"/>
</dbReference>
<comment type="caution">
    <text evidence="6">The sequence shown here is derived from an EMBL/GenBank/DDBJ whole genome shotgun (WGS) entry which is preliminary data.</text>
</comment>
<dbReference type="GO" id="GO:0005667">
    <property type="term" value="C:transcription regulator complex"/>
    <property type="evidence" value="ECO:0007669"/>
    <property type="project" value="TreeGrafter"/>
</dbReference>
<dbReference type="SUPFAM" id="SSF46689">
    <property type="entry name" value="Homeodomain-like"/>
    <property type="match status" value="1"/>
</dbReference>
<gene>
    <name evidence="6" type="ORF">WJX72_007802</name>
</gene>
<dbReference type="Gene3D" id="1.10.10.60">
    <property type="entry name" value="Homeodomain-like"/>
    <property type="match status" value="1"/>
</dbReference>
<dbReference type="AlphaFoldDB" id="A0AAW1Q9J6"/>
<dbReference type="PANTHER" id="PTHR16089:SF28">
    <property type="entry name" value="REST COREPRESSOR"/>
    <property type="match status" value="1"/>
</dbReference>
<keyword evidence="7" id="KW-1185">Reference proteome</keyword>
<accession>A0AAW1Q9J6</accession>
<evidence type="ECO:0000256" key="4">
    <source>
        <dbReference type="ARBA" id="ARBA00023125"/>
    </source>
</evidence>
<protein>
    <recommendedName>
        <fullName evidence="8">SANT domain-containing protein</fullName>
    </recommendedName>
</protein>
<evidence type="ECO:0000313" key="6">
    <source>
        <dbReference type="EMBL" id="KAK9818147.1"/>
    </source>
</evidence>
<dbReference type="EMBL" id="JALJOR010000004">
    <property type="protein sequence ID" value="KAK9818147.1"/>
    <property type="molecule type" value="Genomic_DNA"/>
</dbReference>
<keyword evidence="4" id="KW-0238">DNA-binding</keyword>
<dbReference type="GO" id="GO:0008270">
    <property type="term" value="F:zinc ion binding"/>
    <property type="evidence" value="ECO:0007669"/>
    <property type="project" value="UniProtKB-KW"/>
</dbReference>
<keyword evidence="3" id="KW-0862">Zinc</keyword>
<keyword evidence="5" id="KW-0539">Nucleus</keyword>